<dbReference type="PANTHER" id="PTHR45914">
    <property type="entry name" value="TRANSCRIPTION FACTOR HEC3-RELATED"/>
    <property type="match status" value="1"/>
</dbReference>
<evidence type="ECO:0000313" key="7">
    <source>
        <dbReference type="Proteomes" id="UP000504604"/>
    </source>
</evidence>
<keyword evidence="2" id="KW-0805">Transcription regulation</keyword>
<dbReference type="InterPro" id="IPR045843">
    <property type="entry name" value="IND-like"/>
</dbReference>
<feature type="domain" description="BHLH" evidence="6">
    <location>
        <begin position="98"/>
        <end position="147"/>
    </location>
</feature>
<protein>
    <submittedName>
        <fullName evidence="8">Uncharacterized protein LOC105162763</fullName>
    </submittedName>
</protein>
<evidence type="ECO:0000259" key="6">
    <source>
        <dbReference type="PROSITE" id="PS50888"/>
    </source>
</evidence>
<dbReference type="PANTHER" id="PTHR45914:SF24">
    <property type="entry name" value="BHLH DOMAIN-CONTAINING PROTEIN"/>
    <property type="match status" value="1"/>
</dbReference>
<dbReference type="AlphaFoldDB" id="A0A8M8V0K6"/>
<dbReference type="GO" id="GO:0003677">
    <property type="term" value="F:DNA binding"/>
    <property type="evidence" value="ECO:0007669"/>
    <property type="project" value="UniProtKB-KW"/>
</dbReference>
<dbReference type="GO" id="GO:0005634">
    <property type="term" value="C:nucleus"/>
    <property type="evidence" value="ECO:0007669"/>
    <property type="project" value="UniProtKB-SubCell"/>
</dbReference>
<dbReference type="PROSITE" id="PS50888">
    <property type="entry name" value="BHLH"/>
    <property type="match status" value="1"/>
</dbReference>
<organism evidence="7 8">
    <name type="scientific">Sesamum indicum</name>
    <name type="common">Oriental sesame</name>
    <name type="synonym">Sesamum orientale</name>
    <dbReference type="NCBI Taxonomy" id="4182"/>
    <lineage>
        <taxon>Eukaryota</taxon>
        <taxon>Viridiplantae</taxon>
        <taxon>Streptophyta</taxon>
        <taxon>Embryophyta</taxon>
        <taxon>Tracheophyta</taxon>
        <taxon>Spermatophyta</taxon>
        <taxon>Magnoliopsida</taxon>
        <taxon>eudicotyledons</taxon>
        <taxon>Gunneridae</taxon>
        <taxon>Pentapetalae</taxon>
        <taxon>asterids</taxon>
        <taxon>lamiids</taxon>
        <taxon>Lamiales</taxon>
        <taxon>Pedaliaceae</taxon>
        <taxon>Sesamum</taxon>
    </lineage>
</organism>
<evidence type="ECO:0000256" key="1">
    <source>
        <dbReference type="ARBA" id="ARBA00004123"/>
    </source>
</evidence>
<keyword evidence="4" id="KW-0804">Transcription</keyword>
<dbReference type="SUPFAM" id="SSF47459">
    <property type="entry name" value="HLH, helix-loop-helix DNA-binding domain"/>
    <property type="match status" value="1"/>
</dbReference>
<dbReference type="KEGG" id="sind:105162763"/>
<name>A0A8M8V0K6_SESIN</name>
<keyword evidence="7" id="KW-1185">Reference proteome</keyword>
<dbReference type="GO" id="GO:0003700">
    <property type="term" value="F:DNA-binding transcription factor activity"/>
    <property type="evidence" value="ECO:0007669"/>
    <property type="project" value="InterPro"/>
</dbReference>
<dbReference type="RefSeq" id="XP_020549789.1">
    <property type="nucleotide sequence ID" value="XM_020694130.1"/>
</dbReference>
<dbReference type="InterPro" id="IPR011598">
    <property type="entry name" value="bHLH_dom"/>
</dbReference>
<dbReference type="OrthoDB" id="1610519at2759"/>
<keyword evidence="3" id="KW-0238">DNA-binding</keyword>
<evidence type="ECO:0000256" key="4">
    <source>
        <dbReference type="ARBA" id="ARBA00023163"/>
    </source>
</evidence>
<gene>
    <name evidence="8" type="primary">LOC105162763</name>
</gene>
<keyword evidence="5" id="KW-0539">Nucleus</keyword>
<evidence type="ECO:0000256" key="3">
    <source>
        <dbReference type="ARBA" id="ARBA00023125"/>
    </source>
</evidence>
<dbReference type="GeneID" id="105162763"/>
<dbReference type="InterPro" id="IPR036638">
    <property type="entry name" value="HLH_DNA-bd_sf"/>
</dbReference>
<dbReference type="Gene3D" id="4.10.280.10">
    <property type="entry name" value="Helix-loop-helix DNA-binding domain"/>
    <property type="match status" value="1"/>
</dbReference>
<dbReference type="GO" id="GO:0046983">
    <property type="term" value="F:protein dimerization activity"/>
    <property type="evidence" value="ECO:0007669"/>
    <property type="project" value="InterPro"/>
</dbReference>
<proteinExistence type="predicted"/>
<evidence type="ECO:0000256" key="2">
    <source>
        <dbReference type="ARBA" id="ARBA00023015"/>
    </source>
</evidence>
<reference evidence="8" key="1">
    <citation type="submission" date="2025-08" db="UniProtKB">
        <authorList>
            <consortium name="RefSeq"/>
        </authorList>
    </citation>
    <scope>IDENTIFICATION</scope>
</reference>
<accession>A0A8M8V0K6</accession>
<sequence>MEDEFQFQIQPPSLLLSGEASSALPLVARLRFFGQRCRGNRDPLFAINDGVPAEAPPYNFFSEAASSSLHHQLPGLLSLELPQNTAVVESPMMNPRIETAQYGKQRRRRQQQRLSDKTRCLQRLLPWDEKMDMATVLEEAYKYIRFLQAQVRVLQSMPCESGGRPRRLHVVQQPALAVEIWGG</sequence>
<evidence type="ECO:0000313" key="8">
    <source>
        <dbReference type="RefSeq" id="XP_020549789.1"/>
    </source>
</evidence>
<comment type="subcellular location">
    <subcellularLocation>
        <location evidence="1">Nucleus</location>
    </subcellularLocation>
</comment>
<evidence type="ECO:0000256" key="5">
    <source>
        <dbReference type="ARBA" id="ARBA00023242"/>
    </source>
</evidence>
<dbReference type="Proteomes" id="UP000504604">
    <property type="component" value="Linkage group LG5"/>
</dbReference>